<accession>A0A6G1DUD3</accession>
<keyword evidence="2" id="KW-1185">Reference proteome</keyword>
<dbReference type="Proteomes" id="UP000479710">
    <property type="component" value="Unassembled WGS sequence"/>
</dbReference>
<reference evidence="1 2" key="1">
    <citation type="submission" date="2019-11" db="EMBL/GenBank/DDBJ databases">
        <title>Whole genome sequence of Oryza granulata.</title>
        <authorList>
            <person name="Li W."/>
        </authorList>
    </citation>
    <scope>NUCLEOTIDE SEQUENCE [LARGE SCALE GENOMIC DNA]</scope>
    <source>
        <strain evidence="2">cv. Menghai</strain>
        <tissue evidence="1">Leaf</tissue>
    </source>
</reference>
<dbReference type="EMBL" id="SPHZ02000005">
    <property type="protein sequence ID" value="KAF0916455.1"/>
    <property type="molecule type" value="Genomic_DNA"/>
</dbReference>
<name>A0A6G1DUD3_9ORYZ</name>
<evidence type="ECO:0000313" key="1">
    <source>
        <dbReference type="EMBL" id="KAF0916455.1"/>
    </source>
</evidence>
<sequence length="90" mass="9698">MCDILSELSPGDHGLLAVVLNWQCNSTDEFCNRLGPFQTSGQATTTTDRMLTGFAIAMQDLRCEAGRDPGGKPAARVSAVLRAVSPWEDQ</sequence>
<gene>
    <name evidence="1" type="ORF">E2562_007540</name>
</gene>
<protein>
    <submittedName>
        <fullName evidence="1">Uncharacterized protein</fullName>
    </submittedName>
</protein>
<organism evidence="1 2">
    <name type="scientific">Oryza meyeriana var. granulata</name>
    <dbReference type="NCBI Taxonomy" id="110450"/>
    <lineage>
        <taxon>Eukaryota</taxon>
        <taxon>Viridiplantae</taxon>
        <taxon>Streptophyta</taxon>
        <taxon>Embryophyta</taxon>
        <taxon>Tracheophyta</taxon>
        <taxon>Spermatophyta</taxon>
        <taxon>Magnoliopsida</taxon>
        <taxon>Liliopsida</taxon>
        <taxon>Poales</taxon>
        <taxon>Poaceae</taxon>
        <taxon>BOP clade</taxon>
        <taxon>Oryzoideae</taxon>
        <taxon>Oryzeae</taxon>
        <taxon>Oryzinae</taxon>
        <taxon>Oryza</taxon>
        <taxon>Oryza meyeriana</taxon>
    </lineage>
</organism>
<dbReference type="AlphaFoldDB" id="A0A6G1DUD3"/>
<comment type="caution">
    <text evidence="1">The sequence shown here is derived from an EMBL/GenBank/DDBJ whole genome shotgun (WGS) entry which is preliminary data.</text>
</comment>
<evidence type="ECO:0000313" key="2">
    <source>
        <dbReference type="Proteomes" id="UP000479710"/>
    </source>
</evidence>
<proteinExistence type="predicted"/>